<gene>
    <name evidence="1" type="ORF">BT62DRAFT_872341</name>
</gene>
<evidence type="ECO:0000313" key="1">
    <source>
        <dbReference type="EMBL" id="KAG7450018.1"/>
    </source>
</evidence>
<proteinExistence type="predicted"/>
<dbReference type="Proteomes" id="UP000812287">
    <property type="component" value="Unassembled WGS sequence"/>
</dbReference>
<dbReference type="GeneID" id="66104825"/>
<feature type="non-terminal residue" evidence="1">
    <location>
        <position position="132"/>
    </location>
</feature>
<protein>
    <submittedName>
        <fullName evidence="1">Uncharacterized protein</fullName>
    </submittedName>
</protein>
<comment type="caution">
    <text evidence="1">The sequence shown here is derived from an EMBL/GenBank/DDBJ whole genome shotgun (WGS) entry which is preliminary data.</text>
</comment>
<name>A0A9P8AVY5_9AGAR</name>
<evidence type="ECO:0000313" key="2">
    <source>
        <dbReference type="Proteomes" id="UP000812287"/>
    </source>
</evidence>
<feature type="non-terminal residue" evidence="1">
    <location>
        <position position="1"/>
    </location>
</feature>
<reference evidence="1" key="1">
    <citation type="submission" date="2020-11" db="EMBL/GenBank/DDBJ databases">
        <title>Adaptations for nitrogen fixation in a non-lichenized fungal sporocarp promotes dispersal by wood-feeding termites.</title>
        <authorList>
            <consortium name="DOE Joint Genome Institute"/>
            <person name="Koch R.A."/>
            <person name="Yoon G."/>
            <person name="Arayal U."/>
            <person name="Lail K."/>
            <person name="Amirebrahimi M."/>
            <person name="Labutti K."/>
            <person name="Lipzen A."/>
            <person name="Riley R."/>
            <person name="Barry K."/>
            <person name="Henrissat B."/>
            <person name="Grigoriev I.V."/>
            <person name="Herr J.R."/>
            <person name="Aime M.C."/>
        </authorList>
    </citation>
    <scope>NUCLEOTIDE SEQUENCE</scope>
    <source>
        <strain evidence="1">MCA 3950</strain>
    </source>
</reference>
<sequence>EALCSVSLSFGAPTFPYDQWKNILRDVYVDFDRIYGYDMGLERQVCSASEWNSAFMDYEAAMLFAFPGREAELQVYRRHILKLFWRYQECFHGRILAYDRAVRKFVGGRRDVLFNEIGKFNSIRVAYLRESG</sequence>
<organism evidence="1 2">
    <name type="scientific">Guyanagaster necrorhizus</name>
    <dbReference type="NCBI Taxonomy" id="856835"/>
    <lineage>
        <taxon>Eukaryota</taxon>
        <taxon>Fungi</taxon>
        <taxon>Dikarya</taxon>
        <taxon>Basidiomycota</taxon>
        <taxon>Agaricomycotina</taxon>
        <taxon>Agaricomycetes</taxon>
        <taxon>Agaricomycetidae</taxon>
        <taxon>Agaricales</taxon>
        <taxon>Marasmiineae</taxon>
        <taxon>Physalacriaceae</taxon>
        <taxon>Guyanagaster</taxon>
    </lineage>
</organism>
<dbReference type="EMBL" id="MU250527">
    <property type="protein sequence ID" value="KAG7450018.1"/>
    <property type="molecule type" value="Genomic_DNA"/>
</dbReference>
<accession>A0A9P8AVY5</accession>
<dbReference type="AlphaFoldDB" id="A0A9P8AVY5"/>
<keyword evidence="2" id="KW-1185">Reference proteome</keyword>
<dbReference type="OrthoDB" id="2355984at2759"/>
<dbReference type="RefSeq" id="XP_043043518.1">
    <property type="nucleotide sequence ID" value="XM_043182528.1"/>
</dbReference>